<sequence length="338" mass="38744">MRQNSSAPSGIQNSVELGLFKSQQIIQPPRRTKRIQNFQNVGGSLSLSFDTSALEDLLEVGKNEMEEERRRKTINAIGLGRNVADMIATNRSGIEFFAPEYSKDHGKQQIKNQLEDKKNLFQSNGIKNIEESGLVIEKIKKCQEKFRESKDFDKEDDEEFWNGISALKTTKYGITTWCIAWNGAAMYLVSDRLGEFLLNLLLGILGFWQAKRMLALSRIFCSYYNFSSKKQNFRKLLNLLAPTLIFIQTALMVLQRSALEAFASFKITLPIATNYQMKKQQFDFQFDGQLASVFAIGNTVLMCFVCYCNLSVLRFILQKVGARLDEIYIENFEMMPKK</sequence>
<organism evidence="2 3">
    <name type="scientific">Meloidogyne hapla</name>
    <name type="common">Root-knot nematode worm</name>
    <dbReference type="NCBI Taxonomy" id="6305"/>
    <lineage>
        <taxon>Eukaryota</taxon>
        <taxon>Metazoa</taxon>
        <taxon>Ecdysozoa</taxon>
        <taxon>Nematoda</taxon>
        <taxon>Chromadorea</taxon>
        <taxon>Rhabditida</taxon>
        <taxon>Tylenchina</taxon>
        <taxon>Tylenchomorpha</taxon>
        <taxon>Tylenchoidea</taxon>
        <taxon>Meloidogynidae</taxon>
        <taxon>Meloidogyninae</taxon>
        <taxon>Meloidogyne</taxon>
    </lineage>
</organism>
<accession>A0A1I8BA07</accession>
<dbReference type="AlphaFoldDB" id="A0A1I8BA07"/>
<dbReference type="WBParaSite" id="MhA1_Contig174.frz3.gene12">
    <property type="protein sequence ID" value="MhA1_Contig174.frz3.gene12"/>
    <property type="gene ID" value="MhA1_Contig174.frz3.gene12"/>
</dbReference>
<reference evidence="3" key="1">
    <citation type="submission" date="2016-11" db="UniProtKB">
        <authorList>
            <consortium name="WormBaseParasite"/>
        </authorList>
    </citation>
    <scope>IDENTIFICATION</scope>
</reference>
<name>A0A1I8BA07_MELHA</name>
<keyword evidence="1" id="KW-1133">Transmembrane helix</keyword>
<evidence type="ECO:0000313" key="2">
    <source>
        <dbReference type="Proteomes" id="UP000095281"/>
    </source>
</evidence>
<keyword evidence="1" id="KW-0472">Membrane</keyword>
<feature type="transmembrane region" description="Helical" evidence="1">
    <location>
        <begin position="236"/>
        <end position="254"/>
    </location>
</feature>
<keyword evidence="2" id="KW-1185">Reference proteome</keyword>
<evidence type="ECO:0000313" key="3">
    <source>
        <dbReference type="WBParaSite" id="MhA1_Contig174.frz3.gene12"/>
    </source>
</evidence>
<keyword evidence="1" id="KW-0812">Transmembrane</keyword>
<proteinExistence type="predicted"/>
<feature type="transmembrane region" description="Helical" evidence="1">
    <location>
        <begin position="293"/>
        <end position="317"/>
    </location>
</feature>
<dbReference type="Proteomes" id="UP000095281">
    <property type="component" value="Unplaced"/>
</dbReference>
<evidence type="ECO:0000256" key="1">
    <source>
        <dbReference type="SAM" id="Phobius"/>
    </source>
</evidence>
<protein>
    <submittedName>
        <fullName evidence="3">Transmembrane protein</fullName>
    </submittedName>
</protein>